<evidence type="ECO:0000313" key="2">
    <source>
        <dbReference type="Proteomes" id="UP000193920"/>
    </source>
</evidence>
<accession>A0A1Y2B4F0</accession>
<dbReference type="Proteomes" id="UP000193920">
    <property type="component" value="Unassembled WGS sequence"/>
</dbReference>
<dbReference type="EMBL" id="MCOG01000178">
    <property type="protein sequence ID" value="ORY29719.1"/>
    <property type="molecule type" value="Genomic_DNA"/>
</dbReference>
<sequence>MVDDTSDDDYIEDYDELTEAEKIQIIKNNKCKISVLRNLCREWEESNTIYREDSNSLEGMLKRQKELQILEEIVETEKENTKIMINIKKNNPNSDKIINRLLQMD</sequence>
<reference evidence="1 2" key="1">
    <citation type="submission" date="2016-08" db="EMBL/GenBank/DDBJ databases">
        <title>A Parts List for Fungal Cellulosomes Revealed by Comparative Genomics.</title>
        <authorList>
            <consortium name="DOE Joint Genome Institute"/>
            <person name="Haitjema C.H."/>
            <person name="Gilmore S.P."/>
            <person name="Henske J.K."/>
            <person name="Solomon K.V."/>
            <person name="De Groot R."/>
            <person name="Kuo A."/>
            <person name="Mondo S.J."/>
            <person name="Salamov A.A."/>
            <person name="Labutti K."/>
            <person name="Zhao Z."/>
            <person name="Chiniquy J."/>
            <person name="Barry K."/>
            <person name="Brewer H.M."/>
            <person name="Purvine S.O."/>
            <person name="Wright A.T."/>
            <person name="Boxma B."/>
            <person name="Van Alen T."/>
            <person name="Hackstein J.H."/>
            <person name="Baker S.E."/>
            <person name="Grigoriev I.V."/>
            <person name="O'Malley M.A."/>
        </authorList>
    </citation>
    <scope>NUCLEOTIDE SEQUENCE [LARGE SCALE GENOMIC DNA]</scope>
    <source>
        <strain evidence="1 2">G1</strain>
    </source>
</reference>
<gene>
    <name evidence="1" type="ORF">LY90DRAFT_83366</name>
</gene>
<name>A0A1Y2B4F0_9FUNG</name>
<comment type="caution">
    <text evidence="1">The sequence shown here is derived from an EMBL/GenBank/DDBJ whole genome shotgun (WGS) entry which is preliminary data.</text>
</comment>
<protein>
    <submittedName>
        <fullName evidence="1">Uncharacterized protein</fullName>
    </submittedName>
</protein>
<keyword evidence="2" id="KW-1185">Reference proteome</keyword>
<dbReference type="AlphaFoldDB" id="A0A1Y2B4F0"/>
<proteinExistence type="predicted"/>
<organism evidence="1 2">
    <name type="scientific">Neocallimastix californiae</name>
    <dbReference type="NCBI Taxonomy" id="1754190"/>
    <lineage>
        <taxon>Eukaryota</taxon>
        <taxon>Fungi</taxon>
        <taxon>Fungi incertae sedis</taxon>
        <taxon>Chytridiomycota</taxon>
        <taxon>Chytridiomycota incertae sedis</taxon>
        <taxon>Neocallimastigomycetes</taxon>
        <taxon>Neocallimastigales</taxon>
        <taxon>Neocallimastigaceae</taxon>
        <taxon>Neocallimastix</taxon>
    </lineage>
</organism>
<evidence type="ECO:0000313" key="1">
    <source>
        <dbReference type="EMBL" id="ORY29719.1"/>
    </source>
</evidence>